<dbReference type="GO" id="GO:0008168">
    <property type="term" value="F:methyltransferase activity"/>
    <property type="evidence" value="ECO:0007669"/>
    <property type="project" value="UniProtKB-KW"/>
</dbReference>
<evidence type="ECO:0000259" key="4">
    <source>
        <dbReference type="Pfam" id="PF13649"/>
    </source>
</evidence>
<evidence type="ECO:0000256" key="1">
    <source>
        <dbReference type="ARBA" id="ARBA00022603"/>
    </source>
</evidence>
<evidence type="ECO:0000313" key="6">
    <source>
        <dbReference type="Proteomes" id="UP000766698"/>
    </source>
</evidence>
<evidence type="ECO:0000256" key="2">
    <source>
        <dbReference type="ARBA" id="ARBA00022679"/>
    </source>
</evidence>
<dbReference type="Pfam" id="PF13649">
    <property type="entry name" value="Methyltransf_25"/>
    <property type="match status" value="1"/>
</dbReference>
<dbReference type="Proteomes" id="UP000766698">
    <property type="component" value="Unassembled WGS sequence"/>
</dbReference>
<dbReference type="InterPro" id="IPR041698">
    <property type="entry name" value="Methyltransf_25"/>
</dbReference>
<dbReference type="RefSeq" id="WP_182855686.1">
    <property type="nucleotide sequence ID" value="NZ_WMLF01000143.1"/>
</dbReference>
<name>A0ABR6EIG8_9ACTN</name>
<reference evidence="6" key="1">
    <citation type="journal article" date="2020" name="Syst. Appl. Microbiol.">
        <title>Streptomyces alkaliterrae sp. nov., isolated from an alkaline soil, and emended descriptions of Streptomyces alkaliphilus, Streptomyces calidiresistens and Streptomyces durbertensis.</title>
        <authorList>
            <person name="Swiecimska M."/>
            <person name="Golinska P."/>
            <person name="Nouioui I."/>
            <person name="Wypij M."/>
            <person name="Rai M."/>
            <person name="Sangal V."/>
            <person name="Goodfellow M."/>
        </authorList>
    </citation>
    <scope>NUCLEOTIDE SEQUENCE [LARGE SCALE GENOMIC DNA]</scope>
    <source>
        <strain evidence="6">DSM 104538</strain>
    </source>
</reference>
<dbReference type="PANTHER" id="PTHR43861:SF1">
    <property type="entry name" value="TRANS-ACONITATE 2-METHYLTRANSFERASE"/>
    <property type="match status" value="1"/>
</dbReference>
<dbReference type="EMBL" id="WMLF01000143">
    <property type="protein sequence ID" value="MBB1244319.1"/>
    <property type="molecule type" value="Genomic_DNA"/>
</dbReference>
<sequence>MSERHGHHHAHGEHGHEGHAGHHGHAGHEPDLDWREMAEALETEAELYADGVRLMLGWLDEVLNTTGGGSPERVLDVGSGPGINTTLLAEAFPEAQVVAVDGSPELLERAAHHAERLGLADRISTRRAELPQDAAGLGRAGLVWSSRVVHHVGDQQQALKALAGAVEDGGALAVVEGGLSARYLPRDIGFGRPGLATRLEALREEWFTRMRDGLPGLVSVVEHWPALLAEAGLRPVGSRTFLTEIRDPLPAAVRRHVHGQLTRSRERLAEELESDDLATLDRLLDEDSPEGVLHRPDLFLLTANTVHAAVRDPS</sequence>
<comment type="caution">
    <text evidence="5">The sequence shown here is derived from an EMBL/GenBank/DDBJ whole genome shotgun (WGS) entry which is preliminary data.</text>
</comment>
<dbReference type="CDD" id="cd02440">
    <property type="entry name" value="AdoMet_MTases"/>
    <property type="match status" value="1"/>
</dbReference>
<dbReference type="InterPro" id="IPR029063">
    <property type="entry name" value="SAM-dependent_MTases_sf"/>
</dbReference>
<evidence type="ECO:0000313" key="5">
    <source>
        <dbReference type="EMBL" id="MBB1244319.1"/>
    </source>
</evidence>
<dbReference type="Gene3D" id="3.40.50.150">
    <property type="entry name" value="Vaccinia Virus protein VP39"/>
    <property type="match status" value="1"/>
</dbReference>
<feature type="compositionally biased region" description="Basic and acidic residues" evidence="3">
    <location>
        <begin position="12"/>
        <end position="30"/>
    </location>
</feature>
<keyword evidence="6" id="KW-1185">Reference proteome</keyword>
<protein>
    <submittedName>
        <fullName evidence="5">Methyltransferase domain-containing protein</fullName>
    </submittedName>
</protein>
<accession>A0ABR6EIG8</accession>
<dbReference type="SUPFAM" id="SSF53335">
    <property type="entry name" value="S-adenosyl-L-methionine-dependent methyltransferases"/>
    <property type="match status" value="1"/>
</dbReference>
<gene>
    <name evidence="5" type="ORF">GL263_12220</name>
</gene>
<organism evidence="5 6">
    <name type="scientific">Streptomyces durbertensis</name>
    <dbReference type="NCBI Taxonomy" id="2448886"/>
    <lineage>
        <taxon>Bacteria</taxon>
        <taxon>Bacillati</taxon>
        <taxon>Actinomycetota</taxon>
        <taxon>Actinomycetes</taxon>
        <taxon>Kitasatosporales</taxon>
        <taxon>Streptomycetaceae</taxon>
        <taxon>Streptomyces</taxon>
    </lineage>
</organism>
<dbReference type="PANTHER" id="PTHR43861">
    <property type="entry name" value="TRANS-ACONITATE 2-METHYLTRANSFERASE-RELATED"/>
    <property type="match status" value="1"/>
</dbReference>
<proteinExistence type="predicted"/>
<feature type="compositionally biased region" description="Basic residues" evidence="3">
    <location>
        <begin position="1"/>
        <end position="11"/>
    </location>
</feature>
<evidence type="ECO:0000256" key="3">
    <source>
        <dbReference type="SAM" id="MobiDB-lite"/>
    </source>
</evidence>
<keyword evidence="1 5" id="KW-0489">Methyltransferase</keyword>
<keyword evidence="2" id="KW-0808">Transferase</keyword>
<feature type="domain" description="Methyltransferase" evidence="4">
    <location>
        <begin position="74"/>
        <end position="170"/>
    </location>
</feature>
<dbReference type="GO" id="GO:0032259">
    <property type="term" value="P:methylation"/>
    <property type="evidence" value="ECO:0007669"/>
    <property type="project" value="UniProtKB-KW"/>
</dbReference>
<feature type="region of interest" description="Disordered" evidence="3">
    <location>
        <begin position="1"/>
        <end position="30"/>
    </location>
</feature>